<dbReference type="InterPro" id="IPR006094">
    <property type="entry name" value="Oxid_FAD_bind_N"/>
</dbReference>
<dbReference type="Gene3D" id="3.30.465.10">
    <property type="match status" value="1"/>
</dbReference>
<dbReference type="Gene3D" id="3.30.43.10">
    <property type="entry name" value="Uridine Diphospho-n-acetylenolpyruvylglucosamine Reductase, domain 2"/>
    <property type="match status" value="1"/>
</dbReference>
<dbReference type="EMBL" id="DROD01000296">
    <property type="protein sequence ID" value="HHJ52409.1"/>
    <property type="molecule type" value="Genomic_DNA"/>
</dbReference>
<comment type="cofactor">
    <cofactor evidence="1">
        <name>FAD</name>
        <dbReference type="ChEBI" id="CHEBI:57692"/>
    </cofactor>
</comment>
<dbReference type="Pfam" id="PF02913">
    <property type="entry name" value="FAD-oxidase_C"/>
    <property type="match status" value="1"/>
</dbReference>
<dbReference type="FunFam" id="1.10.45.10:FF:000001">
    <property type="entry name" value="D-lactate dehydrogenase mitochondrial"/>
    <property type="match status" value="1"/>
</dbReference>
<dbReference type="Pfam" id="PF13183">
    <property type="entry name" value="Fer4_8"/>
    <property type="match status" value="1"/>
</dbReference>
<feature type="domain" description="FAD-binding PCMH-type" evidence="9">
    <location>
        <begin position="39"/>
        <end position="268"/>
    </location>
</feature>
<dbReference type="Gene3D" id="3.30.70.2740">
    <property type="match status" value="1"/>
</dbReference>
<evidence type="ECO:0000256" key="4">
    <source>
        <dbReference type="ARBA" id="ARBA00022827"/>
    </source>
</evidence>
<reference evidence="10" key="1">
    <citation type="journal article" date="2020" name="mSystems">
        <title>Genome- and Community-Level Interaction Insights into Carbon Utilization and Element Cycling Functions of Hydrothermarchaeota in Hydrothermal Sediment.</title>
        <authorList>
            <person name="Zhou Z."/>
            <person name="Liu Y."/>
            <person name="Xu W."/>
            <person name="Pan J."/>
            <person name="Luo Z.H."/>
            <person name="Li M."/>
        </authorList>
    </citation>
    <scope>NUCLEOTIDE SEQUENCE [LARGE SCALE GENOMIC DNA]</scope>
    <source>
        <strain evidence="10">HyVt-527</strain>
    </source>
</reference>
<sequence>MISGKYQTLYASLKQRIPAERLIHDDLRLLAFGTDASFYRLIPQLVVKVFNEDEAQFVIRSCHRLNIPLTIRASGTSLSGQAVTDSVLMLIVGSEWQDYRISEKGDQITLQPGVVGARANAYLAPLRKRIGPDPASINHAQIGGIVANNAAGMSSGVQYNSYHTIQDMRIVFHDGTVLDTADESSKKEFLNKKKELVTALTDLAKEVRKNKKIASCIKQKFSIKNTTGYSVNALVDFKDPIEIIKHLMIGSEGTLGFVSQVSFRTIDDPPERATSLILFPDIATACDSIALLKKCKVATAELMDRASLRAVQDNPEMPDYLKELEENVTTLLVETRAFDKRTLTRQVNQIKKALRDVPLVRELTFTTDPDQILGLWKVRKGLFTSVAADRPKGTTVLIEDIAVPYEHLSKTLLELQQLFREFKYDNAIIWGHAFDGNVHFVLTQDFSKPGELERYEQFMNRLVSMVIDRYDGSLKAEHGTGRNMAPFVEKEWGSEIYGIMKRIKRIFDPENILNPGVLINDDPKIHLKNLKPLPQAHELIDRCIECGFCENSCVSSELTLSPRQRITVYREITRLSRSGEEPHRLAHLRDQFDYFGDQTCATDGLCALSCPVNIDTGLLIKELRRQKLTPRAKKMAAWLAENMDRVTAGMRLGLEILKIFQTLLGSRLMLQLASGLRKLSGNRIPQWTPYMPGAAQSVIPHPVDEDNTLKAVYFPTCINRSMGPSQDYDEPVPLVAKTEQLLKKAGYEVIYPENVNRLCCGMAYASKGFTEIADRLAGNLNLALLRATENGKYPVLVDMSPCLYRMKETLDPRLKLYDPIEFTLRFLAERLEFEPTDEP</sequence>
<keyword evidence="5" id="KW-0809">Transit peptide</keyword>
<dbReference type="PROSITE" id="PS51387">
    <property type="entry name" value="FAD_PCMH"/>
    <property type="match status" value="1"/>
</dbReference>
<proteinExistence type="inferred from homology"/>
<dbReference type="InterPro" id="IPR016166">
    <property type="entry name" value="FAD-bd_PCMH"/>
</dbReference>
<dbReference type="InterPro" id="IPR016167">
    <property type="entry name" value="FAD-bd_PCMH_sub1"/>
</dbReference>
<dbReference type="InterPro" id="IPR016171">
    <property type="entry name" value="Vanillyl_alc_oxidase_C-sub2"/>
</dbReference>
<dbReference type="Gene3D" id="1.10.1060.10">
    <property type="entry name" value="Alpha-helical ferredoxin"/>
    <property type="match status" value="1"/>
</dbReference>
<gene>
    <name evidence="10" type="ORF">ENJ89_04375</name>
</gene>
<dbReference type="InterPro" id="IPR009051">
    <property type="entry name" value="Helical_ferredxn"/>
</dbReference>
<evidence type="ECO:0000256" key="3">
    <source>
        <dbReference type="ARBA" id="ARBA00022630"/>
    </source>
</evidence>
<dbReference type="GO" id="GO:1903457">
    <property type="term" value="P:lactate catabolic process"/>
    <property type="evidence" value="ECO:0007669"/>
    <property type="project" value="TreeGrafter"/>
</dbReference>
<comment type="caution">
    <text evidence="10">The sequence shown here is derived from an EMBL/GenBank/DDBJ whole genome shotgun (WGS) entry which is preliminary data.</text>
</comment>
<evidence type="ECO:0000256" key="5">
    <source>
        <dbReference type="ARBA" id="ARBA00022946"/>
    </source>
</evidence>
<dbReference type="InterPro" id="IPR004113">
    <property type="entry name" value="FAD-bd_oxidored_4_C"/>
</dbReference>
<dbReference type="GO" id="GO:0071949">
    <property type="term" value="F:FAD binding"/>
    <property type="evidence" value="ECO:0007669"/>
    <property type="project" value="InterPro"/>
</dbReference>
<dbReference type="GO" id="GO:0051536">
    <property type="term" value="F:iron-sulfur cluster binding"/>
    <property type="evidence" value="ECO:0007669"/>
    <property type="project" value="InterPro"/>
</dbReference>
<accession>A0A7V5UEN1</accession>
<dbReference type="AlphaFoldDB" id="A0A7V5UEN1"/>
<dbReference type="InterPro" id="IPR016164">
    <property type="entry name" value="FAD-linked_Oxase-like_C"/>
</dbReference>
<dbReference type="Gene3D" id="3.30.70.2190">
    <property type="match status" value="1"/>
</dbReference>
<dbReference type="InterPro" id="IPR036318">
    <property type="entry name" value="FAD-bd_PCMH-like_sf"/>
</dbReference>
<dbReference type="EC" id="1.1.2.4" evidence="7"/>
<keyword evidence="6" id="KW-0560">Oxidoreductase</keyword>
<evidence type="ECO:0000259" key="9">
    <source>
        <dbReference type="PROSITE" id="PS51387"/>
    </source>
</evidence>
<dbReference type="SUPFAM" id="SSF55103">
    <property type="entry name" value="FAD-linked oxidases, C-terminal domain"/>
    <property type="match status" value="1"/>
</dbReference>
<evidence type="ECO:0000256" key="2">
    <source>
        <dbReference type="ARBA" id="ARBA00008000"/>
    </source>
</evidence>
<dbReference type="Gene3D" id="1.10.45.10">
    <property type="entry name" value="Vanillyl-alcohol Oxidase, Chain A, domain 4"/>
    <property type="match status" value="1"/>
</dbReference>
<name>A0A7V5UEN1_CALAY</name>
<comment type="similarity">
    <text evidence="2">Belongs to the FAD-binding oxidoreductase/transferase type 4 family.</text>
</comment>
<feature type="non-terminal residue" evidence="10">
    <location>
        <position position="839"/>
    </location>
</feature>
<dbReference type="InterPro" id="IPR016169">
    <property type="entry name" value="FAD-bd_PCMH_sub2"/>
</dbReference>
<dbReference type="PANTHER" id="PTHR11748">
    <property type="entry name" value="D-LACTATE DEHYDROGENASE"/>
    <property type="match status" value="1"/>
</dbReference>
<keyword evidence="3" id="KW-0285">Flavoprotein</keyword>
<dbReference type="PANTHER" id="PTHR11748:SF111">
    <property type="entry name" value="D-LACTATE DEHYDROGENASE, MITOCHONDRIAL-RELATED"/>
    <property type="match status" value="1"/>
</dbReference>
<dbReference type="SUPFAM" id="SSF56176">
    <property type="entry name" value="FAD-binding/transporter-associated domain-like"/>
    <property type="match status" value="1"/>
</dbReference>
<protein>
    <recommendedName>
        <fullName evidence="7">D-lactate dehydrogenase (cytochrome)</fullName>
        <ecNumber evidence="7">1.1.2.4</ecNumber>
    </recommendedName>
</protein>
<dbReference type="GO" id="GO:0004458">
    <property type="term" value="F:D-lactate dehydrogenase (cytochrome) activity"/>
    <property type="evidence" value="ECO:0007669"/>
    <property type="project" value="UniProtKB-EC"/>
</dbReference>
<dbReference type="InterPro" id="IPR017896">
    <property type="entry name" value="4Fe4S_Fe-S-bd"/>
</dbReference>
<evidence type="ECO:0000259" key="8">
    <source>
        <dbReference type="PROSITE" id="PS51379"/>
    </source>
</evidence>
<evidence type="ECO:0000256" key="7">
    <source>
        <dbReference type="ARBA" id="ARBA00038897"/>
    </source>
</evidence>
<dbReference type="Pfam" id="PF01565">
    <property type="entry name" value="FAD_binding_4"/>
    <property type="match status" value="1"/>
</dbReference>
<evidence type="ECO:0000256" key="1">
    <source>
        <dbReference type="ARBA" id="ARBA00001974"/>
    </source>
</evidence>
<evidence type="ECO:0000313" key="10">
    <source>
        <dbReference type="EMBL" id="HHJ52409.1"/>
    </source>
</evidence>
<dbReference type="Proteomes" id="UP000886124">
    <property type="component" value="Unassembled WGS sequence"/>
</dbReference>
<keyword evidence="4" id="KW-0274">FAD</keyword>
<organism evidence="10">
    <name type="scientific">Caldithrix abyssi</name>
    <dbReference type="NCBI Taxonomy" id="187145"/>
    <lineage>
        <taxon>Bacteria</taxon>
        <taxon>Pseudomonadati</taxon>
        <taxon>Calditrichota</taxon>
        <taxon>Calditrichia</taxon>
        <taxon>Calditrichales</taxon>
        <taxon>Calditrichaceae</taxon>
        <taxon>Caldithrix</taxon>
    </lineage>
</organism>
<dbReference type="GO" id="GO:0008720">
    <property type="term" value="F:D-lactate dehydrogenase (NAD+) activity"/>
    <property type="evidence" value="ECO:0007669"/>
    <property type="project" value="TreeGrafter"/>
</dbReference>
<dbReference type="SUPFAM" id="SSF46548">
    <property type="entry name" value="alpha-helical ferredoxin"/>
    <property type="match status" value="1"/>
</dbReference>
<dbReference type="PROSITE" id="PS51379">
    <property type="entry name" value="4FE4S_FER_2"/>
    <property type="match status" value="1"/>
</dbReference>
<feature type="domain" description="4Fe-4S ferredoxin-type" evidence="8">
    <location>
        <begin position="532"/>
        <end position="563"/>
    </location>
</feature>
<evidence type="ECO:0000256" key="6">
    <source>
        <dbReference type="ARBA" id="ARBA00023002"/>
    </source>
</evidence>